<evidence type="ECO:0000313" key="4">
    <source>
        <dbReference type="Proteomes" id="UP000295066"/>
    </source>
</evidence>
<feature type="domain" description="Pyruvate phosphate dikinase AMP/ATP-binding" evidence="2">
    <location>
        <begin position="57"/>
        <end position="431"/>
    </location>
</feature>
<reference evidence="3 4" key="1">
    <citation type="submission" date="2019-03" db="EMBL/GenBank/DDBJ databases">
        <title>Genomic Encyclopedia of Type Strains, Phase IV (KMG-IV): sequencing the most valuable type-strain genomes for metagenomic binning, comparative biology and taxonomic classification.</title>
        <authorList>
            <person name="Goeker M."/>
        </authorList>
    </citation>
    <scope>NUCLEOTIDE SEQUENCE [LARGE SCALE GENOMIC DNA]</scope>
    <source>
        <strain evidence="3 4">DSM 25964</strain>
    </source>
</reference>
<proteinExistence type="predicted"/>
<accession>A0A4R8M1I9</accession>
<dbReference type="InterPro" id="IPR013815">
    <property type="entry name" value="ATP_grasp_subdomain_1"/>
</dbReference>
<keyword evidence="4" id="KW-1185">Reference proteome</keyword>
<dbReference type="GO" id="GO:0016301">
    <property type="term" value="F:kinase activity"/>
    <property type="evidence" value="ECO:0007669"/>
    <property type="project" value="UniProtKB-KW"/>
</dbReference>
<comment type="caution">
    <text evidence="3">The sequence shown here is derived from an EMBL/GenBank/DDBJ whole genome shotgun (WGS) entry which is preliminary data.</text>
</comment>
<organism evidence="3 4">
    <name type="scientific">Aminivibrio pyruvatiphilus</name>
    <dbReference type="NCBI Taxonomy" id="1005740"/>
    <lineage>
        <taxon>Bacteria</taxon>
        <taxon>Thermotogati</taxon>
        <taxon>Synergistota</taxon>
        <taxon>Synergistia</taxon>
        <taxon>Synergistales</taxon>
        <taxon>Aminobacteriaceae</taxon>
        <taxon>Aminivibrio</taxon>
    </lineage>
</organism>
<dbReference type="RefSeq" id="WP_133958871.1">
    <property type="nucleotide sequence ID" value="NZ_SORI01000021.1"/>
</dbReference>
<dbReference type="Proteomes" id="UP000295066">
    <property type="component" value="Unassembled WGS sequence"/>
</dbReference>
<dbReference type="AlphaFoldDB" id="A0A4R8M1I9"/>
<keyword evidence="3" id="KW-0670">Pyruvate</keyword>
<evidence type="ECO:0000256" key="1">
    <source>
        <dbReference type="SAM" id="MobiDB-lite"/>
    </source>
</evidence>
<dbReference type="EMBL" id="SORI01000021">
    <property type="protein sequence ID" value="TDY55901.1"/>
    <property type="molecule type" value="Genomic_DNA"/>
</dbReference>
<dbReference type="Gene3D" id="3.30.1490.20">
    <property type="entry name" value="ATP-grasp fold, A domain"/>
    <property type="match status" value="1"/>
</dbReference>
<dbReference type="InterPro" id="IPR002192">
    <property type="entry name" value="PPDK_AMP/ATP-bd"/>
</dbReference>
<keyword evidence="3" id="KW-0418">Kinase</keyword>
<sequence>MGKNDELSLGPTPSENGRTFPEGSDYPGANSTVTEHYFRWDPLDDPDFAHLIVGKGSIGGKGRSLLFAMAKLRDSREETLKRVVFPPSLFIATESFEYVLRQIPDLEELKKEEPEVIEYAFLQTKLPAEVSGAVRKFLEKITDPIVVRSSSDLEDSLKYSFAGKYLSTFEFNDGETPLEERAAQVEQDIKKIYARTFFPVAVAYRLKHGLGDDRMGIILMRVAGKWRGRYYYPTMAGVGFSRYYRRWTTRIRSEDGIIRLVFGMGTTSTKRGYARTFALTLPSLRPEGQNPFNIMRHAQEHFQVIDREQKSLVTVDVKRIWKDIFPYHSCFPEYAQIYSPDDDGGYFTPMSRHGSTIRSGEKVCFTFEEFACRSKHFFDRMKKLLALLDREMGVPADVEFAFHPSEDLVEIVQARPLWLSEQTQSVSVPDLESRNVILKADRMVTHGVKENIPYLVYVDHHVYAQETRFHDVARGIGTVNEALKGSRFILVAPGRVGSSNPLLGVPVQYNEITRCSCIVEVGFPKEGYMPELSFGTHFFTDLEIDGILYMPVYEGAKNNIFDESFFDTAPYALGSHAGIRIYSGSFSVYTDGDRNFGVVVADRVDEPEDGWD</sequence>
<evidence type="ECO:0000313" key="3">
    <source>
        <dbReference type="EMBL" id="TDY55901.1"/>
    </source>
</evidence>
<feature type="region of interest" description="Disordered" evidence="1">
    <location>
        <begin position="1"/>
        <end position="26"/>
    </location>
</feature>
<keyword evidence="3" id="KW-0808">Transferase</keyword>
<name>A0A4R8M1I9_9BACT</name>
<dbReference type="Pfam" id="PF01326">
    <property type="entry name" value="PPDK_N"/>
    <property type="match status" value="1"/>
</dbReference>
<dbReference type="GO" id="GO:0005524">
    <property type="term" value="F:ATP binding"/>
    <property type="evidence" value="ECO:0007669"/>
    <property type="project" value="InterPro"/>
</dbReference>
<gene>
    <name evidence="3" type="ORF">C8D99_12126</name>
</gene>
<dbReference type="OrthoDB" id="9812167at2"/>
<dbReference type="SUPFAM" id="SSF56059">
    <property type="entry name" value="Glutathione synthetase ATP-binding domain-like"/>
    <property type="match status" value="1"/>
</dbReference>
<protein>
    <submittedName>
        <fullName evidence="3">Pyruvate phosphate dikinase-like enzyme</fullName>
    </submittedName>
</protein>
<evidence type="ECO:0000259" key="2">
    <source>
        <dbReference type="Pfam" id="PF01326"/>
    </source>
</evidence>